<reference evidence="3 4" key="2">
    <citation type="submission" date="2018-11" db="EMBL/GenBank/DDBJ databases">
        <authorList>
            <consortium name="Pathogen Informatics"/>
        </authorList>
    </citation>
    <scope>NUCLEOTIDE SEQUENCE [LARGE SCALE GENOMIC DNA]</scope>
</reference>
<dbReference type="SUPFAM" id="SSF47923">
    <property type="entry name" value="Ypt/Rab-GAP domain of gyp1p"/>
    <property type="match status" value="2"/>
</dbReference>
<dbReference type="PANTHER" id="PTHR13399">
    <property type="entry name" value="TRANSLOCON-ASSOCIATED PROTEIN TRAP , GAMMA SUBUNIT"/>
    <property type="match status" value="1"/>
</dbReference>
<evidence type="ECO:0000259" key="2">
    <source>
        <dbReference type="PROSITE" id="PS50086"/>
    </source>
</evidence>
<dbReference type="WBParaSite" id="HNAJ_0001266101-mRNA-1">
    <property type="protein sequence ID" value="HNAJ_0001266101-mRNA-1"/>
    <property type="gene ID" value="HNAJ_0001266101"/>
</dbReference>
<dbReference type="STRING" id="102285.A0A0R3TXR6"/>
<evidence type="ECO:0000313" key="3">
    <source>
        <dbReference type="EMBL" id="VDO13662.1"/>
    </source>
</evidence>
<accession>A0A0R3TXR6</accession>
<dbReference type="InterPro" id="IPR000195">
    <property type="entry name" value="Rab-GAP-TBC_dom"/>
</dbReference>
<dbReference type="PROSITE" id="PS50086">
    <property type="entry name" value="TBC_RABGAP"/>
    <property type="match status" value="1"/>
</dbReference>
<reference evidence="5" key="1">
    <citation type="submission" date="2017-02" db="UniProtKB">
        <authorList>
            <consortium name="WormBaseParasite"/>
        </authorList>
    </citation>
    <scope>IDENTIFICATION</scope>
</reference>
<dbReference type="AlphaFoldDB" id="A0A0R3TXR6"/>
<keyword evidence="4" id="KW-1185">Reference proteome</keyword>
<proteinExistence type="predicted"/>
<dbReference type="SMART" id="SM00164">
    <property type="entry name" value="TBC"/>
    <property type="match status" value="1"/>
</dbReference>
<dbReference type="Pfam" id="PF00566">
    <property type="entry name" value="RabGAP-TBC"/>
    <property type="match status" value="2"/>
</dbReference>
<organism evidence="5">
    <name type="scientific">Rodentolepis nana</name>
    <name type="common">Dwarf tapeworm</name>
    <name type="synonym">Hymenolepis nana</name>
    <dbReference type="NCBI Taxonomy" id="102285"/>
    <lineage>
        <taxon>Eukaryota</taxon>
        <taxon>Metazoa</taxon>
        <taxon>Spiralia</taxon>
        <taxon>Lophotrochozoa</taxon>
        <taxon>Platyhelminthes</taxon>
        <taxon>Cestoda</taxon>
        <taxon>Eucestoda</taxon>
        <taxon>Cyclophyllidea</taxon>
        <taxon>Hymenolepididae</taxon>
        <taxon>Rodentolepis</taxon>
    </lineage>
</organism>
<evidence type="ECO:0000313" key="4">
    <source>
        <dbReference type="Proteomes" id="UP000278807"/>
    </source>
</evidence>
<name>A0A0R3TXR6_RODNA</name>
<gene>
    <name evidence="3" type="ORF">HNAJ_LOCUS12639</name>
</gene>
<dbReference type="Proteomes" id="UP000278807">
    <property type="component" value="Unassembled WGS sequence"/>
</dbReference>
<dbReference type="Gene3D" id="1.10.472.80">
    <property type="entry name" value="Ypt/Rab-GAP domain of gyp1p, domain 3"/>
    <property type="match status" value="1"/>
</dbReference>
<dbReference type="Gene3D" id="1.10.8.270">
    <property type="entry name" value="putative rabgap domain of human tbc1 domain family member 14 like domains"/>
    <property type="match status" value="1"/>
</dbReference>
<feature type="region of interest" description="Disordered" evidence="1">
    <location>
        <begin position="531"/>
        <end position="563"/>
    </location>
</feature>
<protein>
    <submittedName>
        <fullName evidence="5">Rab-GAP TBC domain-containing protein</fullName>
    </submittedName>
</protein>
<dbReference type="PANTHER" id="PTHR13399:SF2">
    <property type="entry name" value="TRANSLOCON-ASSOCIATED PROTEIN SUBUNIT GAMMA"/>
    <property type="match status" value="1"/>
</dbReference>
<feature type="domain" description="Rab-GAP TBC" evidence="2">
    <location>
        <begin position="185"/>
        <end position="413"/>
    </location>
</feature>
<dbReference type="InterPro" id="IPR035969">
    <property type="entry name" value="Rab-GAP_TBC_sf"/>
</dbReference>
<dbReference type="OrthoDB" id="289721at2759"/>
<evidence type="ECO:0000313" key="5">
    <source>
        <dbReference type="WBParaSite" id="HNAJ_0001266101-mRNA-1"/>
    </source>
</evidence>
<dbReference type="EMBL" id="UZAE01014513">
    <property type="protein sequence ID" value="VDO13662.1"/>
    <property type="molecule type" value="Genomic_DNA"/>
</dbReference>
<sequence>MIGLTQIAQSPMANASCTSSDWFYFKYFLTCSGGTSHPLTNCGTRVLFYFSRSRVFAVAMCDVRCEDLRSSRNSSTHLASNDDDSQWVDCGRKLRGNKTSSLKEEEEFAQNNTSILEDLPLELCDPMRRKITSLKPSLTPGAGTRIVRRRKPFKQNTVDEPACDSKEAFREWREAMRSMARLPEGIPNQFRRKIWLILATHQLNSQHINWPRLVQTVFAPRSLAQGASEAEESLGRQIEKDLHRTGFCSFFGQSKADREALKRVLTAYARWNRRVGYCQGFNILASLILTVMERDEEDALKVMICLVDYILPESYFARNLQALTVDVTVFRDLLAFCQPNLAAHLQRLQKEAAILAIESMNYGSDSATSKKPKSEFEPPLTDLYAIQWFLTLFSTTLPMSTVLRIWDAVLLEGSEVGLRAGLVVMEILSDRDLMQLTSADKFYSSMTQWLEEIAEGNSNVSTAEFIRLMYEIAPLPWPRLENLRRQYTAASEGGKVPTLRSPKFYGDGYDEVASRSKVKWWWNIKPRQIEEPTKSPQRSKARLHSTPSMLVPNQEPNFRRSVE</sequence>
<dbReference type="GO" id="GO:0005783">
    <property type="term" value="C:endoplasmic reticulum"/>
    <property type="evidence" value="ECO:0007669"/>
    <property type="project" value="TreeGrafter"/>
</dbReference>
<evidence type="ECO:0000256" key="1">
    <source>
        <dbReference type="SAM" id="MobiDB-lite"/>
    </source>
</evidence>